<feature type="domain" description="Damage-control phosphatase ARMT1-like metal-binding" evidence="24">
    <location>
        <begin position="582"/>
        <end position="903"/>
    </location>
</feature>
<dbReference type="GO" id="GO:0016787">
    <property type="term" value="F:hydrolase activity"/>
    <property type="evidence" value="ECO:0007669"/>
    <property type="project" value="UniProtKB-KW"/>
</dbReference>
<protein>
    <recommendedName>
        <fullName evidence="21 22">Pantothenate kinase 2</fullName>
        <ecNumber evidence="5 22">2.7.1.33</ecNumber>
    </recommendedName>
</protein>
<evidence type="ECO:0000256" key="11">
    <source>
        <dbReference type="ARBA" id="ARBA00022801"/>
    </source>
</evidence>
<dbReference type="InterPro" id="IPR015844">
    <property type="entry name" value="PanK_long"/>
</dbReference>
<dbReference type="NCBIfam" id="TIGR00555">
    <property type="entry name" value="panK_eukar"/>
    <property type="match status" value="1"/>
</dbReference>
<evidence type="ECO:0000256" key="1">
    <source>
        <dbReference type="ARBA" id="ARBA00001936"/>
    </source>
</evidence>
<dbReference type="UniPathway" id="UPA00241">
    <property type="reaction ID" value="UER00352"/>
</dbReference>
<dbReference type="Pfam" id="PF03630">
    <property type="entry name" value="Fumble"/>
    <property type="match status" value="2"/>
</dbReference>
<evidence type="ECO:0000256" key="7">
    <source>
        <dbReference type="ARBA" id="ARBA00022679"/>
    </source>
</evidence>
<dbReference type="FunFam" id="3.30.420.510:FF:000003">
    <property type="entry name" value="Pantothenate kinase 2"/>
    <property type="match status" value="1"/>
</dbReference>
<comment type="similarity">
    <text evidence="4">In the N-terminal section; belongs to the type II pantothenate kinase family.</text>
</comment>
<dbReference type="PIRSF" id="PIRSF036939">
    <property type="entry name" value="PanK_long"/>
    <property type="match status" value="1"/>
</dbReference>
<evidence type="ECO:0000256" key="15">
    <source>
        <dbReference type="ARBA" id="ARBA00029312"/>
    </source>
</evidence>
<dbReference type="GO" id="GO:0015937">
    <property type="term" value="P:coenzyme A biosynthetic process"/>
    <property type="evidence" value="ECO:0007669"/>
    <property type="project" value="UniProtKB-UniRule"/>
</dbReference>
<keyword evidence="26" id="KW-1185">Reference proteome</keyword>
<evidence type="ECO:0000256" key="8">
    <source>
        <dbReference type="ARBA" id="ARBA00022723"/>
    </source>
</evidence>
<dbReference type="CDD" id="cd24123">
    <property type="entry name" value="ASKHA_NBD_PanK-II_Pank4"/>
    <property type="match status" value="1"/>
</dbReference>
<evidence type="ECO:0000256" key="10">
    <source>
        <dbReference type="ARBA" id="ARBA00022777"/>
    </source>
</evidence>
<dbReference type="Gene3D" id="3.30.420.510">
    <property type="match status" value="1"/>
</dbReference>
<comment type="similarity">
    <text evidence="22">Belongs to the type II pantothenate kinase family.</text>
</comment>
<keyword evidence="8" id="KW-0479">Metal-binding</keyword>
<dbReference type="PANTHER" id="PTHR12280">
    <property type="entry name" value="PANTOTHENATE KINASE"/>
    <property type="match status" value="1"/>
</dbReference>
<evidence type="ECO:0000256" key="19">
    <source>
        <dbReference type="ARBA" id="ARBA00058977"/>
    </source>
</evidence>
<comment type="catalytic activity">
    <reaction evidence="16">
        <text>(R)-4'-phosphopantetheine sulfonate + H2O = (R)-pantetheine sulfonate + phosphate</text>
        <dbReference type="Rhea" id="RHEA:68336"/>
        <dbReference type="ChEBI" id="CHEBI:15377"/>
        <dbReference type="ChEBI" id="CHEBI:43474"/>
        <dbReference type="ChEBI" id="CHEBI:177300"/>
        <dbReference type="ChEBI" id="CHEBI:177301"/>
    </reaction>
    <physiologicalReaction direction="left-to-right" evidence="16">
        <dbReference type="Rhea" id="RHEA:68337"/>
    </physiologicalReaction>
</comment>
<dbReference type="GO" id="GO:0005634">
    <property type="term" value="C:nucleus"/>
    <property type="evidence" value="ECO:0007669"/>
    <property type="project" value="TreeGrafter"/>
</dbReference>
<comment type="catalytic activity">
    <reaction evidence="17">
        <text>(R)-4'-phosphopantothenate + H2O = (R)-pantothenate + phosphate</text>
        <dbReference type="Rhea" id="RHEA:68332"/>
        <dbReference type="ChEBI" id="CHEBI:10986"/>
        <dbReference type="ChEBI" id="CHEBI:15377"/>
        <dbReference type="ChEBI" id="CHEBI:29032"/>
        <dbReference type="ChEBI" id="CHEBI:43474"/>
    </reaction>
    <physiologicalReaction direction="left-to-right" evidence="17">
        <dbReference type="Rhea" id="RHEA:68333"/>
    </physiologicalReaction>
</comment>
<evidence type="ECO:0000256" key="21">
    <source>
        <dbReference type="ARBA" id="ARBA00068274"/>
    </source>
</evidence>
<dbReference type="OrthoDB" id="498611at2759"/>
<dbReference type="Gene3D" id="1.20.1700.10">
    <property type="entry name" value="AF1104-like"/>
    <property type="match status" value="1"/>
</dbReference>
<evidence type="ECO:0000256" key="18">
    <source>
        <dbReference type="ARBA" id="ARBA00051980"/>
    </source>
</evidence>
<keyword evidence="6" id="KW-0533">Nickel</keyword>
<dbReference type="Gene3D" id="3.40.50.10880">
    <property type="entry name" value="Uncharacterised protein PF01937, DUF89, domain 3"/>
    <property type="match status" value="1"/>
</dbReference>
<evidence type="ECO:0000259" key="24">
    <source>
        <dbReference type="Pfam" id="PF01937"/>
    </source>
</evidence>
<comment type="similarity">
    <text evidence="20">In the C-terminal section; belongs to the damage-control phosphatase family. Phosphopantetheine phosphatase II subfamily.</text>
</comment>
<comment type="function">
    <text evidence="19">Catalyzes the phosphorylation of pantothenate the first step in CoA biosynthesis. May play a role in the physiological regulation of the intracellular CoA concentration. Functionally redudant with PANK1. The phosphatase activity shows preference for normal or oxidatively damaged intermediates of 4'-phosphopantetheine, which provides strong indirect evidence that the phosphatase activity pre-empts damage in the CoA pathway. Hydrolyzing excess 4'-phosphopantetheine could constitute a directed overflow mechanism to prevent its oxidation to the S-sulfonate, sulfonate, or other forms. Hydrolyzing 4'-phosphopantetheine sulfonate or S-sulfonate would forestall their conversion to inactive forms of CoA and acyl carrier protein.</text>
</comment>
<comment type="caution">
    <text evidence="25">The sequence shown here is derived from an EMBL/GenBank/DDBJ whole genome shotgun (WGS) entry which is preliminary data.</text>
</comment>
<dbReference type="EMBL" id="RXIC02000023">
    <property type="protein sequence ID" value="KAB1214192.1"/>
    <property type="molecule type" value="Genomic_DNA"/>
</dbReference>
<evidence type="ECO:0000256" key="6">
    <source>
        <dbReference type="ARBA" id="ARBA00022596"/>
    </source>
</evidence>
<dbReference type="GO" id="GO:0005829">
    <property type="term" value="C:cytosol"/>
    <property type="evidence" value="ECO:0007669"/>
    <property type="project" value="TreeGrafter"/>
</dbReference>
<gene>
    <name evidence="25" type="ORF">CJ030_MR5G023105</name>
</gene>
<comment type="pathway">
    <text evidence="3 22">Cofactor biosynthesis; coenzyme A biosynthesis; CoA from (R)-pantothenate: step 1/5.</text>
</comment>
<evidence type="ECO:0000256" key="4">
    <source>
        <dbReference type="ARBA" id="ARBA00005538"/>
    </source>
</evidence>
<evidence type="ECO:0000313" key="25">
    <source>
        <dbReference type="EMBL" id="KAB1214192.1"/>
    </source>
</evidence>
<evidence type="ECO:0000256" key="17">
    <source>
        <dbReference type="ARBA" id="ARBA00050986"/>
    </source>
</evidence>
<dbReference type="GO" id="GO:0005524">
    <property type="term" value="F:ATP binding"/>
    <property type="evidence" value="ECO:0007669"/>
    <property type="project" value="UniProtKB-UniRule"/>
</dbReference>
<evidence type="ECO:0000313" key="26">
    <source>
        <dbReference type="Proteomes" id="UP000516437"/>
    </source>
</evidence>
<dbReference type="InterPro" id="IPR002791">
    <property type="entry name" value="ARMT1-like_metal-bd"/>
</dbReference>
<dbReference type="GO" id="GO:0004594">
    <property type="term" value="F:pantothenate kinase activity"/>
    <property type="evidence" value="ECO:0007669"/>
    <property type="project" value="UniProtKB-UniRule"/>
</dbReference>
<keyword evidence="7 22" id="KW-0808">Transferase</keyword>
<name>A0A6A1VMU6_9ROSI</name>
<dbReference type="FunFam" id="3.30.420.40:FF:000273">
    <property type="entry name" value="Pantothenate kinase 2"/>
    <property type="match status" value="1"/>
</dbReference>
<dbReference type="EC" id="2.7.1.33" evidence="5 22"/>
<dbReference type="InterPro" id="IPR036075">
    <property type="entry name" value="ARMT-1-like_metal-bd_sf"/>
</dbReference>
<evidence type="ECO:0000256" key="16">
    <source>
        <dbReference type="ARBA" id="ARBA00029319"/>
    </source>
</evidence>
<dbReference type="InterPro" id="IPR004567">
    <property type="entry name" value="Type_II_PanK"/>
</dbReference>
<evidence type="ECO:0000256" key="14">
    <source>
        <dbReference type="ARBA" id="ARBA00023211"/>
    </source>
</evidence>
<sequence>MAGLTEDTVLGIDDIKEKDEETERTSKPIDKEVSAGEEGGQGERDMAPSAGNLIHRSGSRPQLDLSKAAIAGNFEERNPTILLPNQSDDISHLALDIGGSLIKLVYFSRHEDQSISDKRKKTVKERLGISNCNRRSYPILGGRLHFVKFETNKINDCLEFIDSKQLHRGDNYGILLLIGMDSLWHSELSANDNAVIKATGGGAYKFADLFKERLGAIRHEAFTHKEGQKEFVQIDHNELFPYLLVNIGSGVSMIKVDGDGKFQRVSGTNVGGGTYWGLGRLLTKCKSFDELLELSQRGDNRTIDMLVGDIYGGMDYPKIGLSASTIASSFGKAISENKELEDYRPEDISLSLLRMISYNIGQISHLNALRFGIKRIFFGGFFIRGHAYTMDTISFAVHFWQFPIFRSKGEAQAMFLRHEGFLGALGAFMSYEKHGLDDLMAHQLVERFPMGAPYTGGKIHGPPLGDLNEKASVISWMEKFVQKGTEITAPVPMTPSGTTGLGGFEVPLSKGGILRSDASALNVGVLHLVPSLEVFPLLADPKMYEPNTIDLSDHGELEYWFTVLSEHLPDLVDKAVASEGGTDDAKRRGDAFARAFSAHLARLLEEPAAYGKLGLANLLELREECLREFQFVDAYRSIKQRENEASLAVLPDLLMELDSMSEEIRLLTLIEGVLAANIFDWGARACVDLYHEGTIIEIYRMSRNKMHRPWRVDDFDVFKERMFGSGDKKLPPHRRALLFVDNAGADIVLGMLPLARELLRRGTEVVLVANSLPALNDVTAMELPDIVAEAAKKETDSSSPQHCDILRRAAEAGGLLVDAMINTVDSPRENSALVPLRVVENGCGSPCIDLRQVSSELAAAANDADLIILEGMGRSLHTNFNARFKCDALKLAMVKNQRLAEKLINGNIYDCVCRFCILHYKFSLLGHCTL</sequence>
<evidence type="ECO:0000256" key="3">
    <source>
        <dbReference type="ARBA" id="ARBA00005225"/>
    </source>
</evidence>
<evidence type="ECO:0000256" key="12">
    <source>
        <dbReference type="ARBA" id="ARBA00022840"/>
    </source>
</evidence>
<dbReference type="SUPFAM" id="SSF53067">
    <property type="entry name" value="Actin-like ATPase domain"/>
    <property type="match status" value="2"/>
</dbReference>
<keyword evidence="13 22" id="KW-0173">Coenzyme A biosynthesis</keyword>
<reference evidence="25 26" key="1">
    <citation type="journal article" date="2019" name="Plant Biotechnol. J.">
        <title>The red bayberry genome and genetic basis of sex determination.</title>
        <authorList>
            <person name="Jia H.M."/>
            <person name="Jia H.J."/>
            <person name="Cai Q.L."/>
            <person name="Wang Y."/>
            <person name="Zhao H.B."/>
            <person name="Yang W.F."/>
            <person name="Wang G.Y."/>
            <person name="Li Y.H."/>
            <person name="Zhan D.L."/>
            <person name="Shen Y.T."/>
            <person name="Niu Q.F."/>
            <person name="Chang L."/>
            <person name="Qiu J."/>
            <person name="Zhao L."/>
            <person name="Xie H.B."/>
            <person name="Fu W.Y."/>
            <person name="Jin J."/>
            <person name="Li X.W."/>
            <person name="Jiao Y."/>
            <person name="Zhou C.C."/>
            <person name="Tu T."/>
            <person name="Chai C.Y."/>
            <person name="Gao J.L."/>
            <person name="Fan L.J."/>
            <person name="van de Weg E."/>
            <person name="Wang J.Y."/>
            <person name="Gao Z.S."/>
        </authorList>
    </citation>
    <scope>NUCLEOTIDE SEQUENCE [LARGE SCALE GENOMIC DNA]</scope>
    <source>
        <tissue evidence="25">Leaves</tissue>
    </source>
</reference>
<evidence type="ECO:0000256" key="23">
    <source>
        <dbReference type="SAM" id="MobiDB-lite"/>
    </source>
</evidence>
<dbReference type="Gene3D" id="3.30.420.40">
    <property type="match status" value="1"/>
</dbReference>
<dbReference type="Proteomes" id="UP000516437">
    <property type="component" value="Chromosome 5"/>
</dbReference>
<keyword evidence="11" id="KW-0378">Hydrolase</keyword>
<dbReference type="InterPro" id="IPR035073">
    <property type="entry name" value="At2g17340_3_helix_bundle"/>
</dbReference>
<proteinExistence type="inferred from homology"/>
<organism evidence="25 26">
    <name type="scientific">Morella rubra</name>
    <name type="common">Chinese bayberry</name>
    <dbReference type="NCBI Taxonomy" id="262757"/>
    <lineage>
        <taxon>Eukaryota</taxon>
        <taxon>Viridiplantae</taxon>
        <taxon>Streptophyta</taxon>
        <taxon>Embryophyta</taxon>
        <taxon>Tracheophyta</taxon>
        <taxon>Spermatophyta</taxon>
        <taxon>Magnoliopsida</taxon>
        <taxon>eudicotyledons</taxon>
        <taxon>Gunneridae</taxon>
        <taxon>Pentapetalae</taxon>
        <taxon>rosids</taxon>
        <taxon>fabids</taxon>
        <taxon>Fagales</taxon>
        <taxon>Myricaceae</taxon>
        <taxon>Morella</taxon>
    </lineage>
</organism>
<dbReference type="FunFam" id="1.20.1700.10:FF:000002">
    <property type="entry name" value="Pantothenate kinase 2"/>
    <property type="match status" value="1"/>
</dbReference>
<dbReference type="AlphaFoldDB" id="A0A6A1VMU6"/>
<evidence type="ECO:0000256" key="20">
    <source>
        <dbReference type="ARBA" id="ARBA00061149"/>
    </source>
</evidence>
<keyword evidence="10 22" id="KW-0418">Kinase</keyword>
<evidence type="ECO:0000256" key="5">
    <source>
        <dbReference type="ARBA" id="ARBA00012102"/>
    </source>
</evidence>
<feature type="region of interest" description="Disordered" evidence="23">
    <location>
        <begin position="1"/>
        <end position="58"/>
    </location>
</feature>
<evidence type="ECO:0000256" key="9">
    <source>
        <dbReference type="ARBA" id="ARBA00022741"/>
    </source>
</evidence>
<accession>A0A6A1VMU6</accession>
<keyword evidence="9 22" id="KW-0547">Nucleotide-binding</keyword>
<dbReference type="GO" id="GO:0046872">
    <property type="term" value="F:metal ion binding"/>
    <property type="evidence" value="ECO:0007669"/>
    <property type="project" value="UniProtKB-KW"/>
</dbReference>
<evidence type="ECO:0000256" key="13">
    <source>
        <dbReference type="ARBA" id="ARBA00022993"/>
    </source>
</evidence>
<evidence type="ECO:0000256" key="2">
    <source>
        <dbReference type="ARBA" id="ARBA00001967"/>
    </source>
</evidence>
<comment type="cofactor">
    <cofactor evidence="1">
        <name>Mn(2+)</name>
        <dbReference type="ChEBI" id="CHEBI:29035"/>
    </cofactor>
</comment>
<dbReference type="PANTHER" id="PTHR12280:SF20">
    <property type="entry name" value="4'-PHOSPHOPANTETHEINE PHOSPHATASE"/>
    <property type="match status" value="1"/>
</dbReference>
<dbReference type="InterPro" id="IPR043129">
    <property type="entry name" value="ATPase_NBD"/>
</dbReference>
<keyword evidence="12 22" id="KW-0067">ATP-binding</keyword>
<comment type="catalytic activity">
    <reaction evidence="15">
        <text>(R)-4'-phosphopantetheine + H2O = (R)-pantetheine + phosphate</text>
        <dbReference type="Rhea" id="RHEA:68328"/>
        <dbReference type="ChEBI" id="CHEBI:15377"/>
        <dbReference type="ChEBI" id="CHEBI:16753"/>
        <dbReference type="ChEBI" id="CHEBI:43474"/>
        <dbReference type="ChEBI" id="CHEBI:61723"/>
    </reaction>
    <physiologicalReaction direction="left-to-right" evidence="15">
        <dbReference type="Rhea" id="RHEA:68329"/>
    </physiologicalReaction>
</comment>
<evidence type="ECO:0000256" key="22">
    <source>
        <dbReference type="PIRNR" id="PIRNR036939"/>
    </source>
</evidence>
<dbReference type="SUPFAM" id="SSF111321">
    <property type="entry name" value="AF1104-like"/>
    <property type="match status" value="1"/>
</dbReference>
<feature type="compositionally biased region" description="Basic and acidic residues" evidence="23">
    <location>
        <begin position="13"/>
        <end position="34"/>
    </location>
</feature>
<keyword evidence="14" id="KW-0464">Manganese</keyword>
<comment type="catalytic activity">
    <reaction evidence="18">
        <text>(R)-pantothenate + ATP = (R)-4'-phosphopantothenate + ADP + H(+)</text>
        <dbReference type="Rhea" id="RHEA:16373"/>
        <dbReference type="ChEBI" id="CHEBI:10986"/>
        <dbReference type="ChEBI" id="CHEBI:15378"/>
        <dbReference type="ChEBI" id="CHEBI:29032"/>
        <dbReference type="ChEBI" id="CHEBI:30616"/>
        <dbReference type="ChEBI" id="CHEBI:456216"/>
        <dbReference type="EC" id="2.7.1.33"/>
    </reaction>
    <physiologicalReaction direction="left-to-right" evidence="18">
        <dbReference type="Rhea" id="RHEA:16374"/>
    </physiologicalReaction>
</comment>
<comment type="cofactor">
    <cofactor evidence="2">
        <name>Ni(2+)</name>
        <dbReference type="ChEBI" id="CHEBI:49786"/>
    </cofactor>
</comment>
<dbReference type="Pfam" id="PF01937">
    <property type="entry name" value="ARMT1-like_dom"/>
    <property type="match status" value="1"/>
</dbReference>